<sequence length="289" mass="28673">MTRTRRPAATVLTTGVLTAGVIVLTPLAASAATSGTDIAALATANVGKGAGSCSLANSTPNSLGGAAYGTSCTGNGGNAEYWCADFAKWVWQNSAGGAVTNASTLNAGAVSFYNYGIDNATLHTATTYKPQVGDAVVYDVVVPAGKTHGRSADHVGLVTSVNPDGSIETANGDFGGTSGSGEAYFAETSTVVAATIEPDQIPVGSTPSSVGMTISGYITPAGLAPSAPDGYLPLGEDGGTAGPYATDPYAADPYATDPYATDPYADGEYDGSGGYADVHGNAWLRSAGS</sequence>
<evidence type="ECO:0000313" key="4">
    <source>
        <dbReference type="EMBL" id="MBR7837411.1"/>
    </source>
</evidence>
<evidence type="ECO:0000256" key="1">
    <source>
        <dbReference type="SAM" id="MobiDB-lite"/>
    </source>
</evidence>
<dbReference type="EMBL" id="JAGSOG010000202">
    <property type="protein sequence ID" value="MBR7837411.1"/>
    <property type="molecule type" value="Genomic_DNA"/>
</dbReference>
<accession>A0A941EUV0</accession>
<feature type="signal peptide" evidence="2">
    <location>
        <begin position="1"/>
        <end position="31"/>
    </location>
</feature>
<feature type="chain" id="PRO_5037697586" evidence="2">
    <location>
        <begin position="32"/>
        <end position="289"/>
    </location>
</feature>
<comment type="caution">
    <text evidence="4">The sequence shown here is derived from an EMBL/GenBank/DDBJ whole genome shotgun (WGS) entry which is preliminary data.</text>
</comment>
<dbReference type="Proteomes" id="UP000675781">
    <property type="component" value="Unassembled WGS sequence"/>
</dbReference>
<keyword evidence="2" id="KW-0732">Signal</keyword>
<feature type="domain" description="Peptidase C51" evidence="3">
    <location>
        <begin position="78"/>
        <end position="172"/>
    </location>
</feature>
<evidence type="ECO:0000259" key="3">
    <source>
        <dbReference type="Pfam" id="PF05257"/>
    </source>
</evidence>
<name>A0A941EUV0_9ACTN</name>
<keyword evidence="5" id="KW-1185">Reference proteome</keyword>
<dbReference type="InterPro" id="IPR007921">
    <property type="entry name" value="CHAP_dom"/>
</dbReference>
<organism evidence="4 5">
    <name type="scientific">Actinospica durhamensis</name>
    <dbReference type="NCBI Taxonomy" id="1508375"/>
    <lineage>
        <taxon>Bacteria</taxon>
        <taxon>Bacillati</taxon>
        <taxon>Actinomycetota</taxon>
        <taxon>Actinomycetes</taxon>
        <taxon>Catenulisporales</taxon>
        <taxon>Actinospicaceae</taxon>
        <taxon>Actinospica</taxon>
    </lineage>
</organism>
<proteinExistence type="predicted"/>
<evidence type="ECO:0000256" key="2">
    <source>
        <dbReference type="SAM" id="SignalP"/>
    </source>
</evidence>
<gene>
    <name evidence="4" type="ORF">KDL01_29295</name>
</gene>
<protein>
    <submittedName>
        <fullName evidence="4">CHAP domain-containing protein</fullName>
    </submittedName>
</protein>
<dbReference type="Gene3D" id="3.90.1720.10">
    <property type="entry name" value="endopeptidase domain like (from Nostoc punctiforme)"/>
    <property type="match status" value="1"/>
</dbReference>
<dbReference type="AlphaFoldDB" id="A0A941EUV0"/>
<dbReference type="SUPFAM" id="SSF54001">
    <property type="entry name" value="Cysteine proteinases"/>
    <property type="match status" value="1"/>
</dbReference>
<reference evidence="4" key="1">
    <citation type="submission" date="2021-04" db="EMBL/GenBank/DDBJ databases">
        <title>Genome based classification of Actinospica acidithermotolerans sp. nov., an actinobacterium isolated from an Indonesian hot spring.</title>
        <authorList>
            <person name="Kusuma A.B."/>
            <person name="Putra K.E."/>
            <person name="Nafisah S."/>
            <person name="Loh J."/>
            <person name="Nouioui I."/>
            <person name="Goodfellow M."/>
        </authorList>
    </citation>
    <scope>NUCLEOTIDE SEQUENCE</scope>
    <source>
        <strain evidence="4">CSCA 57</strain>
    </source>
</reference>
<feature type="region of interest" description="Disordered" evidence="1">
    <location>
        <begin position="243"/>
        <end position="265"/>
    </location>
</feature>
<dbReference type="InterPro" id="IPR038765">
    <property type="entry name" value="Papain-like_cys_pep_sf"/>
</dbReference>
<evidence type="ECO:0000313" key="5">
    <source>
        <dbReference type="Proteomes" id="UP000675781"/>
    </source>
</evidence>
<dbReference type="RefSeq" id="WP_212531878.1">
    <property type="nucleotide sequence ID" value="NZ_JAGSOG010000202.1"/>
</dbReference>
<dbReference type="Pfam" id="PF05257">
    <property type="entry name" value="CHAP"/>
    <property type="match status" value="1"/>
</dbReference>